<organism evidence="1 2">
    <name type="scientific">Ruminiclostridium papyrosolvens DSM 2782</name>
    <dbReference type="NCBI Taxonomy" id="588581"/>
    <lineage>
        <taxon>Bacteria</taxon>
        <taxon>Bacillati</taxon>
        <taxon>Bacillota</taxon>
        <taxon>Clostridia</taxon>
        <taxon>Eubacteriales</taxon>
        <taxon>Oscillospiraceae</taxon>
        <taxon>Ruminiclostridium</taxon>
    </lineage>
</organism>
<dbReference type="STRING" id="588581.Cpap_4178"/>
<gene>
    <name evidence="1" type="ORF">Cpap_4178</name>
</gene>
<name>F1T8D8_9FIRM</name>
<proteinExistence type="predicted"/>
<evidence type="ECO:0000313" key="2">
    <source>
        <dbReference type="Proteomes" id="UP000003860"/>
    </source>
</evidence>
<accession>F1T8D8</accession>
<reference evidence="1" key="2">
    <citation type="submission" date="2011-01" db="EMBL/GenBank/DDBJ databases">
        <title>The Non-contiguous Finished genome of Clostridium papyrosolvens.</title>
        <authorList>
            <person name="Lucas S."/>
            <person name="Copeland A."/>
            <person name="Lapidus A."/>
            <person name="Cheng J.-F."/>
            <person name="Goodwin L."/>
            <person name="Pitluck S."/>
            <person name="Misra M."/>
            <person name="Chertkov O."/>
            <person name="Detter J.C."/>
            <person name="Han C."/>
            <person name="Tapia R."/>
            <person name="Land M."/>
            <person name="Hauser L."/>
            <person name="Kyrpides N."/>
            <person name="Ivanova N."/>
            <person name="Pagani I."/>
            <person name="Mouttaki H."/>
            <person name="He Z."/>
            <person name="Zhou J."/>
            <person name="Hemme C.L."/>
            <person name="Woyke T."/>
        </authorList>
    </citation>
    <scope>NUCLEOTIDE SEQUENCE [LARGE SCALE GENOMIC DNA]</scope>
    <source>
        <strain evidence="1">DSM 2782</strain>
    </source>
</reference>
<sequence>MALSSVQKDYRLRNVITLRKKMTSKQVIFEIIKIKKFLKDNNLKQYGAITTVTFSIEMHDGLPLIDMEILVPLSKRVTTSGDYVFKPIFHMVNAVCISKDSEKETSKIHNFLCWNIYDKLNRNSQQKDFLLA</sequence>
<dbReference type="RefSeq" id="WP_004616650.1">
    <property type="nucleotide sequence ID" value="NZ_ACXX02000001.1"/>
</dbReference>
<dbReference type="eggNOG" id="ENOG5033XCG">
    <property type="taxonomic scope" value="Bacteria"/>
</dbReference>
<dbReference type="AlphaFoldDB" id="F1T8D8"/>
<comment type="caution">
    <text evidence="1">The sequence shown here is derived from an EMBL/GenBank/DDBJ whole genome shotgun (WGS) entry which is preliminary data.</text>
</comment>
<protein>
    <submittedName>
        <fullName evidence="1">Uncharacterized protein</fullName>
    </submittedName>
</protein>
<dbReference type="OrthoDB" id="1739518at2"/>
<keyword evidence="2" id="KW-1185">Reference proteome</keyword>
<evidence type="ECO:0000313" key="1">
    <source>
        <dbReference type="EMBL" id="EGD49736.1"/>
    </source>
</evidence>
<dbReference type="Proteomes" id="UP000003860">
    <property type="component" value="Unassembled WGS sequence"/>
</dbReference>
<dbReference type="EMBL" id="ACXX02000001">
    <property type="protein sequence ID" value="EGD49736.1"/>
    <property type="molecule type" value="Genomic_DNA"/>
</dbReference>
<reference evidence="1" key="1">
    <citation type="submission" date="2009-07" db="EMBL/GenBank/DDBJ databases">
        <authorList>
            <consortium name="US DOE Joint Genome Institute (JGI-PGF)"/>
            <person name="Lucas S."/>
            <person name="Copeland A."/>
            <person name="Lapidus A."/>
            <person name="Glavina del Rio T."/>
            <person name="Tice H."/>
            <person name="Bruce D."/>
            <person name="Goodwin L."/>
            <person name="Pitluck S."/>
            <person name="Larimer F."/>
            <person name="Land M.L."/>
            <person name="Mouttaki H."/>
            <person name="He Z."/>
            <person name="Zhou J."/>
            <person name="Hemme C.L."/>
        </authorList>
    </citation>
    <scope>NUCLEOTIDE SEQUENCE</scope>
    <source>
        <strain evidence="1">DSM 2782</strain>
    </source>
</reference>